<name>A0A517NUI4_9BACT</name>
<keyword evidence="3" id="KW-1185">Reference proteome</keyword>
<gene>
    <name evidence="2" type="ORF">K239x_27800</name>
</gene>
<accession>A0A517NUI4</accession>
<feature type="chain" id="PRO_5021813759" evidence="1">
    <location>
        <begin position="31"/>
        <end position="55"/>
    </location>
</feature>
<organism evidence="2 3">
    <name type="scientific">Stieleria marina</name>
    <dbReference type="NCBI Taxonomy" id="1930275"/>
    <lineage>
        <taxon>Bacteria</taxon>
        <taxon>Pseudomonadati</taxon>
        <taxon>Planctomycetota</taxon>
        <taxon>Planctomycetia</taxon>
        <taxon>Pirellulales</taxon>
        <taxon>Pirellulaceae</taxon>
        <taxon>Stieleria</taxon>
    </lineage>
</organism>
<evidence type="ECO:0000256" key="1">
    <source>
        <dbReference type="SAM" id="SignalP"/>
    </source>
</evidence>
<feature type="signal peptide" evidence="1">
    <location>
        <begin position="1"/>
        <end position="30"/>
    </location>
</feature>
<reference evidence="2 3" key="1">
    <citation type="submission" date="2019-02" db="EMBL/GenBank/DDBJ databases">
        <title>Deep-cultivation of Planctomycetes and their phenomic and genomic characterization uncovers novel biology.</title>
        <authorList>
            <person name="Wiegand S."/>
            <person name="Jogler M."/>
            <person name="Boedeker C."/>
            <person name="Pinto D."/>
            <person name="Vollmers J."/>
            <person name="Rivas-Marin E."/>
            <person name="Kohn T."/>
            <person name="Peeters S.H."/>
            <person name="Heuer A."/>
            <person name="Rast P."/>
            <person name="Oberbeckmann S."/>
            <person name="Bunk B."/>
            <person name="Jeske O."/>
            <person name="Meyerdierks A."/>
            <person name="Storesund J.E."/>
            <person name="Kallscheuer N."/>
            <person name="Luecker S."/>
            <person name="Lage O.M."/>
            <person name="Pohl T."/>
            <person name="Merkel B.J."/>
            <person name="Hornburger P."/>
            <person name="Mueller R.-W."/>
            <person name="Bruemmer F."/>
            <person name="Labrenz M."/>
            <person name="Spormann A.M."/>
            <person name="Op den Camp H."/>
            <person name="Overmann J."/>
            <person name="Amann R."/>
            <person name="Jetten M.S.M."/>
            <person name="Mascher T."/>
            <person name="Medema M.H."/>
            <person name="Devos D.P."/>
            <person name="Kaster A.-K."/>
            <person name="Ovreas L."/>
            <person name="Rohde M."/>
            <person name="Galperin M.Y."/>
            <person name="Jogler C."/>
        </authorList>
    </citation>
    <scope>NUCLEOTIDE SEQUENCE [LARGE SCALE GENOMIC DNA]</scope>
    <source>
        <strain evidence="2 3">K23_9</strain>
    </source>
</reference>
<dbReference type="Proteomes" id="UP000319817">
    <property type="component" value="Chromosome"/>
</dbReference>
<protein>
    <submittedName>
        <fullName evidence="2">Uncharacterized protein</fullName>
    </submittedName>
</protein>
<evidence type="ECO:0000313" key="3">
    <source>
        <dbReference type="Proteomes" id="UP000319817"/>
    </source>
</evidence>
<keyword evidence="1" id="KW-0732">Signal</keyword>
<dbReference type="AlphaFoldDB" id="A0A517NUI4"/>
<sequence length="55" mass="5773" precursor="true">MSVSMFSRSTPFVTALLLLFSIGSTANVHANGLPTLGDVLPISPVDIDDVVLVED</sequence>
<dbReference type="EMBL" id="CP036526">
    <property type="protein sequence ID" value="QDT10789.1"/>
    <property type="molecule type" value="Genomic_DNA"/>
</dbReference>
<evidence type="ECO:0000313" key="2">
    <source>
        <dbReference type="EMBL" id="QDT10789.1"/>
    </source>
</evidence>
<proteinExistence type="predicted"/>